<evidence type="ECO:0000313" key="1">
    <source>
        <dbReference type="EMBL" id="RAL01205.1"/>
    </source>
</evidence>
<sequence length="57" mass="6961">VFLFKFINRPTVFQPLINEILIEYLNKFIIVYINDVLICSNNITKYKLYIYLIFKKL</sequence>
<evidence type="ECO:0008006" key="3">
    <source>
        <dbReference type="Google" id="ProtNLM"/>
    </source>
</evidence>
<dbReference type="InterPro" id="IPR043128">
    <property type="entry name" value="Rev_trsase/Diguanyl_cyclase"/>
</dbReference>
<dbReference type="InterPro" id="IPR043502">
    <property type="entry name" value="DNA/RNA_pol_sf"/>
</dbReference>
<name>A0A395H1W3_9EURO</name>
<dbReference type="OrthoDB" id="4236307at2759"/>
<dbReference type="SUPFAM" id="SSF56672">
    <property type="entry name" value="DNA/RNA polymerases"/>
    <property type="match status" value="1"/>
</dbReference>
<keyword evidence="2" id="KW-1185">Reference proteome</keyword>
<reference evidence="1 2" key="1">
    <citation type="submission" date="2018-02" db="EMBL/GenBank/DDBJ databases">
        <title>The genomes of Aspergillus section Nigri reveals drivers in fungal speciation.</title>
        <authorList>
            <consortium name="DOE Joint Genome Institute"/>
            <person name="Vesth T.C."/>
            <person name="Nybo J."/>
            <person name="Theobald S."/>
            <person name="Brandl J."/>
            <person name="Frisvad J.C."/>
            <person name="Nielsen K.F."/>
            <person name="Lyhne E.K."/>
            <person name="Kogle M.E."/>
            <person name="Kuo A."/>
            <person name="Riley R."/>
            <person name="Clum A."/>
            <person name="Nolan M."/>
            <person name="Lipzen A."/>
            <person name="Salamov A."/>
            <person name="Henrissat B."/>
            <person name="Wiebenga A."/>
            <person name="De vries R.P."/>
            <person name="Grigoriev I.V."/>
            <person name="Mortensen U.H."/>
            <person name="Andersen M.R."/>
            <person name="Baker S.E."/>
        </authorList>
    </citation>
    <scope>NUCLEOTIDE SEQUENCE [LARGE SCALE GENOMIC DNA]</scope>
    <source>
        <strain evidence="1 2">CBS 121593</strain>
    </source>
</reference>
<protein>
    <recommendedName>
        <fullName evidence="3">Reverse transcriptase domain-containing protein</fullName>
    </recommendedName>
</protein>
<evidence type="ECO:0000313" key="2">
    <source>
        <dbReference type="Proteomes" id="UP000249402"/>
    </source>
</evidence>
<dbReference type="GeneID" id="37220582"/>
<gene>
    <name evidence="1" type="ORF">BO80DRAFT_354751</name>
</gene>
<organism evidence="1 2">
    <name type="scientific">Aspergillus ibericus CBS 121593</name>
    <dbReference type="NCBI Taxonomy" id="1448316"/>
    <lineage>
        <taxon>Eukaryota</taxon>
        <taxon>Fungi</taxon>
        <taxon>Dikarya</taxon>
        <taxon>Ascomycota</taxon>
        <taxon>Pezizomycotina</taxon>
        <taxon>Eurotiomycetes</taxon>
        <taxon>Eurotiomycetidae</taxon>
        <taxon>Eurotiales</taxon>
        <taxon>Aspergillaceae</taxon>
        <taxon>Aspergillus</taxon>
        <taxon>Aspergillus subgen. Circumdati</taxon>
    </lineage>
</organism>
<proteinExistence type="predicted"/>
<dbReference type="AlphaFoldDB" id="A0A395H1W3"/>
<dbReference type="VEuPathDB" id="FungiDB:BO80DRAFT_354751"/>
<dbReference type="EMBL" id="KZ824436">
    <property type="protein sequence ID" value="RAL01205.1"/>
    <property type="molecule type" value="Genomic_DNA"/>
</dbReference>
<dbReference type="Gene3D" id="3.30.70.270">
    <property type="match status" value="1"/>
</dbReference>
<feature type="non-terminal residue" evidence="1">
    <location>
        <position position="1"/>
    </location>
</feature>
<accession>A0A395H1W3</accession>
<dbReference type="Proteomes" id="UP000249402">
    <property type="component" value="Unassembled WGS sequence"/>
</dbReference>
<dbReference type="RefSeq" id="XP_025575532.1">
    <property type="nucleotide sequence ID" value="XM_025715717.1"/>
</dbReference>